<dbReference type="AlphaFoldDB" id="A0A6A6WBR7"/>
<sequence>MLTKWTTSRVKPLSHVHLRSSRSHAPCRASTIDVFIDYCIRRFSSIRDSISRLLTALHRDRFKTVDTKNISCLAPQGSRSYRERVDWVVAVAPNPLHSRLQSASTNRCKPTSGARPKPYAALALSGLHFVSRLHGMTGLLIGNPAQTADGRLCRYCIEPQHATRPAAR</sequence>
<name>A0A6A6WBR7_9PEZI</name>
<gene>
    <name evidence="1" type="ORF">EJ05DRAFT_278145</name>
</gene>
<dbReference type="GeneID" id="54481465"/>
<dbReference type="Proteomes" id="UP000799437">
    <property type="component" value="Unassembled WGS sequence"/>
</dbReference>
<accession>A0A6A6WBR7</accession>
<reference evidence="1" key="1">
    <citation type="journal article" date="2020" name="Stud. Mycol.">
        <title>101 Dothideomycetes genomes: a test case for predicting lifestyles and emergence of pathogens.</title>
        <authorList>
            <person name="Haridas S."/>
            <person name="Albert R."/>
            <person name="Binder M."/>
            <person name="Bloem J."/>
            <person name="Labutti K."/>
            <person name="Salamov A."/>
            <person name="Andreopoulos B."/>
            <person name="Baker S."/>
            <person name="Barry K."/>
            <person name="Bills G."/>
            <person name="Bluhm B."/>
            <person name="Cannon C."/>
            <person name="Castanera R."/>
            <person name="Culley D."/>
            <person name="Daum C."/>
            <person name="Ezra D."/>
            <person name="Gonzalez J."/>
            <person name="Henrissat B."/>
            <person name="Kuo A."/>
            <person name="Liang C."/>
            <person name="Lipzen A."/>
            <person name="Lutzoni F."/>
            <person name="Magnuson J."/>
            <person name="Mondo S."/>
            <person name="Nolan M."/>
            <person name="Ohm R."/>
            <person name="Pangilinan J."/>
            <person name="Park H.-J."/>
            <person name="Ramirez L."/>
            <person name="Alfaro M."/>
            <person name="Sun H."/>
            <person name="Tritt A."/>
            <person name="Yoshinaga Y."/>
            <person name="Zwiers L.-H."/>
            <person name="Turgeon B."/>
            <person name="Goodwin S."/>
            <person name="Spatafora J."/>
            <person name="Crous P."/>
            <person name="Grigoriev I."/>
        </authorList>
    </citation>
    <scope>NUCLEOTIDE SEQUENCE</scope>
    <source>
        <strain evidence="1">CBS 121739</strain>
    </source>
</reference>
<proteinExistence type="predicted"/>
<organism evidence="1 2">
    <name type="scientific">Pseudovirgaria hyperparasitica</name>
    <dbReference type="NCBI Taxonomy" id="470096"/>
    <lineage>
        <taxon>Eukaryota</taxon>
        <taxon>Fungi</taxon>
        <taxon>Dikarya</taxon>
        <taxon>Ascomycota</taxon>
        <taxon>Pezizomycotina</taxon>
        <taxon>Dothideomycetes</taxon>
        <taxon>Dothideomycetes incertae sedis</taxon>
        <taxon>Acrospermales</taxon>
        <taxon>Acrospermaceae</taxon>
        <taxon>Pseudovirgaria</taxon>
    </lineage>
</organism>
<protein>
    <submittedName>
        <fullName evidence="1">Uncharacterized protein</fullName>
    </submittedName>
</protein>
<dbReference type="EMBL" id="ML996568">
    <property type="protein sequence ID" value="KAF2760272.1"/>
    <property type="molecule type" value="Genomic_DNA"/>
</dbReference>
<dbReference type="RefSeq" id="XP_033602723.1">
    <property type="nucleotide sequence ID" value="XM_033740411.1"/>
</dbReference>
<keyword evidence="2" id="KW-1185">Reference proteome</keyword>
<evidence type="ECO:0000313" key="1">
    <source>
        <dbReference type="EMBL" id="KAF2760272.1"/>
    </source>
</evidence>
<evidence type="ECO:0000313" key="2">
    <source>
        <dbReference type="Proteomes" id="UP000799437"/>
    </source>
</evidence>